<comment type="caution">
    <text evidence="2">The sequence shown here is derived from an EMBL/GenBank/DDBJ whole genome shotgun (WGS) entry which is preliminary data.</text>
</comment>
<dbReference type="InterPro" id="IPR006252">
    <property type="entry name" value="Malate_synthA"/>
</dbReference>
<dbReference type="InterPro" id="IPR048356">
    <property type="entry name" value="MS_N"/>
</dbReference>
<name>A0A433QQD4_9FUNG</name>
<keyword evidence="3" id="KW-1185">Reference proteome</keyword>
<protein>
    <submittedName>
        <fullName evidence="2">Malate synthase-domain-containing protein</fullName>
    </submittedName>
</protein>
<dbReference type="PANTHER" id="PTHR42902:SF1">
    <property type="entry name" value="MALATE SYNTHASE 1-RELATED"/>
    <property type="match status" value="1"/>
</dbReference>
<dbReference type="GO" id="GO:0004474">
    <property type="term" value="F:malate synthase activity"/>
    <property type="evidence" value="ECO:0007669"/>
    <property type="project" value="InterPro"/>
</dbReference>
<dbReference type="Proteomes" id="UP000274822">
    <property type="component" value="Unassembled WGS sequence"/>
</dbReference>
<evidence type="ECO:0000313" key="3">
    <source>
        <dbReference type="Proteomes" id="UP000274822"/>
    </source>
</evidence>
<dbReference type="Gene3D" id="3.20.20.360">
    <property type="entry name" value="Malate synthase, domain 3"/>
    <property type="match status" value="1"/>
</dbReference>
<evidence type="ECO:0000259" key="1">
    <source>
        <dbReference type="Pfam" id="PF20656"/>
    </source>
</evidence>
<organism evidence="2 3">
    <name type="scientific">Jimgerdemannia flammicorona</name>
    <dbReference type="NCBI Taxonomy" id="994334"/>
    <lineage>
        <taxon>Eukaryota</taxon>
        <taxon>Fungi</taxon>
        <taxon>Fungi incertae sedis</taxon>
        <taxon>Mucoromycota</taxon>
        <taxon>Mucoromycotina</taxon>
        <taxon>Endogonomycetes</taxon>
        <taxon>Endogonales</taxon>
        <taxon>Endogonaceae</taxon>
        <taxon>Jimgerdemannia</taxon>
    </lineage>
</organism>
<reference evidence="2 3" key="1">
    <citation type="journal article" date="2018" name="New Phytol.">
        <title>Phylogenomics of Endogonaceae and evolution of mycorrhizas within Mucoromycota.</title>
        <authorList>
            <person name="Chang Y."/>
            <person name="Desiro A."/>
            <person name="Na H."/>
            <person name="Sandor L."/>
            <person name="Lipzen A."/>
            <person name="Clum A."/>
            <person name="Barry K."/>
            <person name="Grigoriev I.V."/>
            <person name="Martin F.M."/>
            <person name="Stajich J.E."/>
            <person name="Smith M.E."/>
            <person name="Bonito G."/>
            <person name="Spatafora J.W."/>
        </authorList>
    </citation>
    <scope>NUCLEOTIDE SEQUENCE [LARGE SCALE GENOMIC DNA]</scope>
    <source>
        <strain evidence="2 3">AD002</strain>
    </source>
</reference>
<feature type="domain" description="Malate synthase N-terminal" evidence="1">
    <location>
        <begin position="7"/>
        <end position="68"/>
    </location>
</feature>
<accession>A0A433QQD4</accession>
<proteinExistence type="predicted"/>
<dbReference type="PANTHER" id="PTHR42902">
    <property type="entry name" value="MALATE SYNTHASE"/>
    <property type="match status" value="1"/>
</dbReference>
<evidence type="ECO:0000313" key="2">
    <source>
        <dbReference type="EMBL" id="RUS31995.1"/>
    </source>
</evidence>
<dbReference type="InterPro" id="IPR046363">
    <property type="entry name" value="MS_N_TIM-barrel_dom"/>
</dbReference>
<dbReference type="GO" id="GO:0006097">
    <property type="term" value="P:glyoxylate cycle"/>
    <property type="evidence" value="ECO:0007669"/>
    <property type="project" value="InterPro"/>
</dbReference>
<dbReference type="EMBL" id="RBNJ01002409">
    <property type="protein sequence ID" value="RUS31995.1"/>
    <property type="molecule type" value="Genomic_DNA"/>
</dbReference>
<sequence length="146" mass="16260">MSSPIPGVTILGPLKGAQNEILSKETLHFLATLQRAFNPTRKALLQRRVLRQQELDRGQLPDFLPETAFIRNDDVWKAAKPAPGLQDRRVEFTGPVDRKMVINALNCGAATYMADFEGTRLGLSPKQSDGNFYISKKKAGKFGEFI</sequence>
<dbReference type="SUPFAM" id="SSF51645">
    <property type="entry name" value="Malate synthase G"/>
    <property type="match status" value="1"/>
</dbReference>
<dbReference type="AlphaFoldDB" id="A0A433QQD4"/>
<dbReference type="InterPro" id="IPR011076">
    <property type="entry name" value="Malate_synth_sf"/>
</dbReference>
<gene>
    <name evidence="2" type="ORF">BC938DRAFT_476540</name>
</gene>
<dbReference type="GO" id="GO:0005782">
    <property type="term" value="C:peroxisomal matrix"/>
    <property type="evidence" value="ECO:0007669"/>
    <property type="project" value="TreeGrafter"/>
</dbReference>
<dbReference type="Pfam" id="PF20656">
    <property type="entry name" value="MS_N"/>
    <property type="match status" value="1"/>
</dbReference>